<accession>A0A9P5CPL2</accession>
<dbReference type="Proteomes" id="UP000803844">
    <property type="component" value="Unassembled WGS sequence"/>
</dbReference>
<dbReference type="Gene3D" id="3.90.1590.10">
    <property type="entry name" value="glutathione-dependent formaldehyde- activating enzyme (gfa)"/>
    <property type="match status" value="2"/>
</dbReference>
<keyword evidence="3" id="KW-0862">Zinc</keyword>
<dbReference type="OrthoDB" id="5422068at2759"/>
<sequence>MDQLSGQVRGVTSHHKPEGDTVKESSTSLTITCHCGAHRQSLQLRLIESEGGMKPVIEFCDCESCRHISGTLVVSYLTVLRPRITDGLRCFDCVCANGPEASRRWFCAICGCHLFKQTYKTFGTSESTTDRIHQAFEGNECQWSVATGSIIDSPPESQVISATPTRSYANDGGLLNDLQGHCACGQLQLRVCQASQSDLEGDRAPWSPYADLLEPFARTPNSVLANPDNEKWWIRTASGRFRYLAGTCACRSCRLITGFEIQTWAFIPRKNIFICLNLPTGQEWHELDANQLGGGIGSGVSLVSQYESSRDVFRHFCSRCGATAFWRNLERPDLIDVSAGLFDPKGGGALAETHLEWWRKRVSFIEDSKNGRDGWIARWAQTITTNLQEGLGKEHESLMSLE</sequence>
<evidence type="ECO:0000259" key="6">
    <source>
        <dbReference type="PROSITE" id="PS51891"/>
    </source>
</evidence>
<protein>
    <recommendedName>
        <fullName evidence="6">CENP-V/GFA domain-containing protein</fullName>
    </recommendedName>
</protein>
<dbReference type="InterPro" id="IPR006913">
    <property type="entry name" value="CENP-V/GFA"/>
</dbReference>
<dbReference type="PANTHER" id="PTHR33337">
    <property type="entry name" value="GFA DOMAIN-CONTAINING PROTEIN"/>
    <property type="match status" value="1"/>
</dbReference>
<dbReference type="GO" id="GO:0016846">
    <property type="term" value="F:carbon-sulfur lyase activity"/>
    <property type="evidence" value="ECO:0007669"/>
    <property type="project" value="InterPro"/>
</dbReference>
<evidence type="ECO:0000256" key="2">
    <source>
        <dbReference type="ARBA" id="ARBA00022723"/>
    </source>
</evidence>
<evidence type="ECO:0000313" key="7">
    <source>
        <dbReference type="EMBL" id="KAF3765291.1"/>
    </source>
</evidence>
<feature type="region of interest" description="Disordered" evidence="5">
    <location>
        <begin position="1"/>
        <end position="25"/>
    </location>
</feature>
<evidence type="ECO:0000256" key="4">
    <source>
        <dbReference type="ARBA" id="ARBA00023239"/>
    </source>
</evidence>
<dbReference type="EMBL" id="MU032347">
    <property type="protein sequence ID" value="KAF3765291.1"/>
    <property type="molecule type" value="Genomic_DNA"/>
</dbReference>
<keyword evidence="4" id="KW-0456">Lyase</keyword>
<comment type="similarity">
    <text evidence="1">Belongs to the Gfa family.</text>
</comment>
<dbReference type="AlphaFoldDB" id="A0A9P5CPL2"/>
<dbReference type="SUPFAM" id="SSF51316">
    <property type="entry name" value="Mss4-like"/>
    <property type="match status" value="2"/>
</dbReference>
<comment type="caution">
    <text evidence="7">The sequence shown here is derived from an EMBL/GenBank/DDBJ whole genome shotgun (WGS) entry which is preliminary data.</text>
</comment>
<gene>
    <name evidence="7" type="ORF">M406DRAFT_257947</name>
</gene>
<evidence type="ECO:0000256" key="1">
    <source>
        <dbReference type="ARBA" id="ARBA00005495"/>
    </source>
</evidence>
<keyword evidence="2" id="KW-0479">Metal-binding</keyword>
<name>A0A9P5CPL2_CRYP1</name>
<evidence type="ECO:0000313" key="8">
    <source>
        <dbReference type="Proteomes" id="UP000803844"/>
    </source>
</evidence>
<dbReference type="RefSeq" id="XP_040776252.1">
    <property type="nucleotide sequence ID" value="XM_040917202.1"/>
</dbReference>
<evidence type="ECO:0000256" key="5">
    <source>
        <dbReference type="SAM" id="MobiDB-lite"/>
    </source>
</evidence>
<evidence type="ECO:0000256" key="3">
    <source>
        <dbReference type="ARBA" id="ARBA00022833"/>
    </source>
</evidence>
<keyword evidence="8" id="KW-1185">Reference proteome</keyword>
<dbReference type="InterPro" id="IPR011057">
    <property type="entry name" value="Mss4-like_sf"/>
</dbReference>
<organism evidence="7 8">
    <name type="scientific">Cryphonectria parasitica (strain ATCC 38755 / EP155)</name>
    <dbReference type="NCBI Taxonomy" id="660469"/>
    <lineage>
        <taxon>Eukaryota</taxon>
        <taxon>Fungi</taxon>
        <taxon>Dikarya</taxon>
        <taxon>Ascomycota</taxon>
        <taxon>Pezizomycotina</taxon>
        <taxon>Sordariomycetes</taxon>
        <taxon>Sordariomycetidae</taxon>
        <taxon>Diaporthales</taxon>
        <taxon>Cryphonectriaceae</taxon>
        <taxon>Cryphonectria-Endothia species complex</taxon>
        <taxon>Cryphonectria</taxon>
    </lineage>
</organism>
<dbReference type="PANTHER" id="PTHR33337:SF40">
    <property type="entry name" value="CENP-V_GFA DOMAIN-CONTAINING PROTEIN-RELATED"/>
    <property type="match status" value="1"/>
</dbReference>
<reference evidence="7" key="1">
    <citation type="journal article" date="2020" name="Phytopathology">
        <title>Genome sequence of the chestnut blight fungus Cryphonectria parasitica EP155: A fundamental resource for an archetypical invasive plant pathogen.</title>
        <authorList>
            <person name="Crouch J.A."/>
            <person name="Dawe A."/>
            <person name="Aerts A."/>
            <person name="Barry K."/>
            <person name="Churchill A.C.L."/>
            <person name="Grimwood J."/>
            <person name="Hillman B."/>
            <person name="Milgroom M.G."/>
            <person name="Pangilinan J."/>
            <person name="Smith M."/>
            <person name="Salamov A."/>
            <person name="Schmutz J."/>
            <person name="Yadav J."/>
            <person name="Grigoriev I.V."/>
            <person name="Nuss D."/>
        </authorList>
    </citation>
    <scope>NUCLEOTIDE SEQUENCE</scope>
    <source>
        <strain evidence="7">EP155</strain>
    </source>
</reference>
<dbReference type="GO" id="GO:0046872">
    <property type="term" value="F:metal ion binding"/>
    <property type="evidence" value="ECO:0007669"/>
    <property type="project" value="UniProtKB-KW"/>
</dbReference>
<feature type="domain" description="CENP-V/GFA" evidence="6">
    <location>
        <begin position="29"/>
        <end position="169"/>
    </location>
</feature>
<dbReference type="GeneID" id="63834331"/>
<dbReference type="PROSITE" id="PS51891">
    <property type="entry name" value="CENP_V_GFA"/>
    <property type="match status" value="1"/>
</dbReference>
<proteinExistence type="inferred from homology"/>